<evidence type="ECO:0000256" key="1">
    <source>
        <dbReference type="RuleBase" id="RU003707"/>
    </source>
</evidence>
<dbReference type="AlphaFoldDB" id="A0A517NJ33"/>
<gene>
    <name evidence="2" type="primary">caiD</name>
    <name evidence="2" type="ORF">K227x_55760</name>
</gene>
<dbReference type="Pfam" id="PF00378">
    <property type="entry name" value="ECH_1"/>
    <property type="match status" value="1"/>
</dbReference>
<dbReference type="EC" id="4.2.1.-" evidence="2"/>
<organism evidence="2 3">
    <name type="scientific">Rubripirellula lacrimiformis</name>
    <dbReference type="NCBI Taxonomy" id="1930273"/>
    <lineage>
        <taxon>Bacteria</taxon>
        <taxon>Pseudomonadati</taxon>
        <taxon>Planctomycetota</taxon>
        <taxon>Planctomycetia</taxon>
        <taxon>Pirellulales</taxon>
        <taxon>Pirellulaceae</taxon>
        <taxon>Rubripirellula</taxon>
    </lineage>
</organism>
<accession>A0A517NJ33</accession>
<dbReference type="CDD" id="cd06558">
    <property type="entry name" value="crotonase-like"/>
    <property type="match status" value="1"/>
</dbReference>
<name>A0A517NJ33_9BACT</name>
<dbReference type="PROSITE" id="PS00166">
    <property type="entry name" value="ENOYL_COA_HYDRATASE"/>
    <property type="match status" value="1"/>
</dbReference>
<evidence type="ECO:0000313" key="3">
    <source>
        <dbReference type="Proteomes" id="UP000318538"/>
    </source>
</evidence>
<protein>
    <submittedName>
        <fullName evidence="2">Carnitinyl-CoA dehydratase</fullName>
        <ecNumber evidence="2">4.2.1.-</ecNumber>
    </submittedName>
</protein>
<proteinExistence type="inferred from homology"/>
<dbReference type="InterPro" id="IPR018376">
    <property type="entry name" value="Enoyl-CoA_hyd/isom_CS"/>
</dbReference>
<dbReference type="SUPFAM" id="SSF52096">
    <property type="entry name" value="ClpP/crotonase"/>
    <property type="match status" value="1"/>
</dbReference>
<dbReference type="InterPro" id="IPR029045">
    <property type="entry name" value="ClpP/crotonase-like_dom_sf"/>
</dbReference>
<dbReference type="Gene3D" id="3.90.226.10">
    <property type="entry name" value="2-enoyl-CoA Hydratase, Chain A, domain 1"/>
    <property type="match status" value="1"/>
</dbReference>
<sequence>MQHVDVKIHDQVATILMDRPAVRNSLHPNLIEDLQTAFSDVHQEKRVRAVILAGSGDHFCAGTDMKTLGEIAAMPEGEAIQQWFAAWRHLTELFEQILRFPKPVIAAVDGAAIGAGFGLALAADIIVPSDRSIFGANSVRRGLVGGATAALLSFRAGGAVAARMTLTGVPIDAPEAYRIGLTMAPVVSQQVWVAAKDVALSCCHGPREAVQANKKMLNESIGEHLLTQIAAGAADSATACTTESAKEGIQSFLEGREPTWP</sequence>
<dbReference type="PANTHER" id="PTHR43459">
    <property type="entry name" value="ENOYL-COA HYDRATASE"/>
    <property type="match status" value="1"/>
</dbReference>
<evidence type="ECO:0000313" key="2">
    <source>
        <dbReference type="EMBL" id="QDT07151.1"/>
    </source>
</evidence>
<keyword evidence="3" id="KW-1185">Reference proteome</keyword>
<dbReference type="EMBL" id="CP036525">
    <property type="protein sequence ID" value="QDT07151.1"/>
    <property type="molecule type" value="Genomic_DNA"/>
</dbReference>
<dbReference type="InterPro" id="IPR001753">
    <property type="entry name" value="Enoyl-CoA_hydra/iso"/>
</dbReference>
<comment type="similarity">
    <text evidence="1">Belongs to the enoyl-CoA hydratase/isomerase family.</text>
</comment>
<reference evidence="2 3" key="1">
    <citation type="submission" date="2019-02" db="EMBL/GenBank/DDBJ databases">
        <title>Deep-cultivation of Planctomycetes and their phenomic and genomic characterization uncovers novel biology.</title>
        <authorList>
            <person name="Wiegand S."/>
            <person name="Jogler M."/>
            <person name="Boedeker C."/>
            <person name="Pinto D."/>
            <person name="Vollmers J."/>
            <person name="Rivas-Marin E."/>
            <person name="Kohn T."/>
            <person name="Peeters S.H."/>
            <person name="Heuer A."/>
            <person name="Rast P."/>
            <person name="Oberbeckmann S."/>
            <person name="Bunk B."/>
            <person name="Jeske O."/>
            <person name="Meyerdierks A."/>
            <person name="Storesund J.E."/>
            <person name="Kallscheuer N."/>
            <person name="Luecker S."/>
            <person name="Lage O.M."/>
            <person name="Pohl T."/>
            <person name="Merkel B.J."/>
            <person name="Hornburger P."/>
            <person name="Mueller R.-W."/>
            <person name="Bruemmer F."/>
            <person name="Labrenz M."/>
            <person name="Spormann A.M."/>
            <person name="Op den Camp H."/>
            <person name="Overmann J."/>
            <person name="Amann R."/>
            <person name="Jetten M.S.M."/>
            <person name="Mascher T."/>
            <person name="Medema M.H."/>
            <person name="Devos D.P."/>
            <person name="Kaster A.-K."/>
            <person name="Ovreas L."/>
            <person name="Rohde M."/>
            <person name="Galperin M.Y."/>
            <person name="Jogler C."/>
        </authorList>
    </citation>
    <scope>NUCLEOTIDE SEQUENCE [LARGE SCALE GENOMIC DNA]</scope>
    <source>
        <strain evidence="2 3">K22_7</strain>
    </source>
</reference>
<dbReference type="KEGG" id="rlc:K227x_55760"/>
<keyword evidence="2" id="KW-0456">Lyase</keyword>
<dbReference type="GO" id="GO:0016829">
    <property type="term" value="F:lyase activity"/>
    <property type="evidence" value="ECO:0007669"/>
    <property type="project" value="UniProtKB-KW"/>
</dbReference>
<dbReference type="PANTHER" id="PTHR43459:SF1">
    <property type="entry name" value="EG:BACN32G11.4 PROTEIN"/>
    <property type="match status" value="1"/>
</dbReference>
<dbReference type="RefSeq" id="WP_145174730.1">
    <property type="nucleotide sequence ID" value="NZ_CP036525.1"/>
</dbReference>
<dbReference type="Proteomes" id="UP000318538">
    <property type="component" value="Chromosome"/>
</dbReference>
<dbReference type="OrthoDB" id="370015at2"/>